<evidence type="ECO:0000313" key="2">
    <source>
        <dbReference type="Proteomes" id="UP000295188"/>
    </source>
</evidence>
<proteinExistence type="predicted"/>
<evidence type="ECO:0000313" key="1">
    <source>
        <dbReference type="EMBL" id="TCS77605.1"/>
    </source>
</evidence>
<accession>A0A4R3K4K4</accession>
<name>A0A4R3K4K4_9FIRM</name>
<dbReference type="EMBL" id="SMAA01000014">
    <property type="protein sequence ID" value="TCS77605.1"/>
    <property type="molecule type" value="Genomic_DNA"/>
</dbReference>
<dbReference type="AntiFam" id="ANF00009">
    <property type="entry name" value="Shadow ORF (opposite transposase protein)"/>
</dbReference>
<organism evidence="1 2">
    <name type="scientific">Pectinatus cerevisiiphilus</name>
    <dbReference type="NCBI Taxonomy" id="86956"/>
    <lineage>
        <taxon>Bacteria</taxon>
        <taxon>Bacillati</taxon>
        <taxon>Bacillota</taxon>
        <taxon>Negativicutes</taxon>
        <taxon>Selenomonadales</taxon>
        <taxon>Selenomonadaceae</taxon>
        <taxon>Pectinatus</taxon>
    </lineage>
</organism>
<reference evidence="1 2" key="1">
    <citation type="submission" date="2019-03" db="EMBL/GenBank/DDBJ databases">
        <title>Genomic Encyclopedia of Type Strains, Phase IV (KMG-IV): sequencing the most valuable type-strain genomes for metagenomic binning, comparative biology and taxonomic classification.</title>
        <authorList>
            <person name="Goeker M."/>
        </authorList>
    </citation>
    <scope>NUCLEOTIDE SEQUENCE [LARGE SCALE GENOMIC DNA]</scope>
    <source>
        <strain evidence="1 2">DSM 20467</strain>
    </source>
</reference>
<dbReference type="AlphaFoldDB" id="A0A4R3K4K4"/>
<dbReference type="Proteomes" id="UP000295188">
    <property type="component" value="Unassembled WGS sequence"/>
</dbReference>
<keyword evidence="2" id="KW-1185">Reference proteome</keyword>
<gene>
    <name evidence="1" type="ORF">EDC37_1146</name>
</gene>
<comment type="caution">
    <text evidence="1">The sequence shown here is derived from an EMBL/GenBank/DDBJ whole genome shotgun (WGS) entry which is preliminary data.</text>
</comment>
<sequence length="162" mass="17635">MFLEESLVLLAGELASLVGVENLRLCYTESLPYGSNDHPGVQGIVHLPANNAVAVPVDDGCQINETVLQWNVGDVDGPCLVRLLNIHMLQQVGHHLRLLLPLGKVHLRIDGVDAHLAHVASCLASSDLMPEALQVRDQLPCAPGRIVRVEMIDDALAFQRFI</sequence>
<protein>
    <submittedName>
        <fullName evidence="1">Uncharacterized protein</fullName>
    </submittedName>
</protein>